<feature type="region of interest" description="Disordered" evidence="1">
    <location>
        <begin position="21"/>
        <end position="40"/>
    </location>
</feature>
<feature type="region of interest" description="Disordered" evidence="1">
    <location>
        <begin position="269"/>
        <end position="301"/>
    </location>
</feature>
<name>A0ABP7DXI6_9ACTN</name>
<dbReference type="InterPro" id="IPR051604">
    <property type="entry name" value="Ergot_Alk_Oxidoreductase"/>
</dbReference>
<sequence>MIGASGAQGGAAARHLAARGHEVRGFSRTPSSLPEGVRPFPGDLGDAGRVKEAFDGVTHAAVVLPMVYEAATVSAYVRHVIDAALAAGTRRLVFNTGNRLPGRPSGVAAFETRRHAAQALLSSGVPTVVLRPPLYAGNLLAPWATGTAGVLRYPLPAHVAVPWLTHADLGAITVAALTRDGLEGATLDVGGPDAVTGQELAALSGSGVRYEELDVAAFEAALASVAGREAAAGVAATYRWIGAAKDFFATPDDTAARLGVPLTPLRDWLSARGTGAGKGDEPGRSGGPGTGGEAARKGGRA</sequence>
<dbReference type="EMBL" id="BAAAZP010000207">
    <property type="protein sequence ID" value="GAA3710452.1"/>
    <property type="molecule type" value="Genomic_DNA"/>
</dbReference>
<dbReference type="PANTHER" id="PTHR43162">
    <property type="match status" value="1"/>
</dbReference>
<gene>
    <name evidence="3" type="ORF">GCM10022224_089990</name>
</gene>
<keyword evidence="4" id="KW-1185">Reference proteome</keyword>
<evidence type="ECO:0000313" key="3">
    <source>
        <dbReference type="EMBL" id="GAA3710452.1"/>
    </source>
</evidence>
<dbReference type="InterPro" id="IPR008030">
    <property type="entry name" value="NmrA-like"/>
</dbReference>
<feature type="domain" description="NmrA-like" evidence="2">
    <location>
        <begin position="2"/>
        <end position="203"/>
    </location>
</feature>
<proteinExistence type="predicted"/>
<evidence type="ECO:0000256" key="1">
    <source>
        <dbReference type="SAM" id="MobiDB-lite"/>
    </source>
</evidence>
<dbReference type="Proteomes" id="UP001500902">
    <property type="component" value="Unassembled WGS sequence"/>
</dbReference>
<evidence type="ECO:0000313" key="4">
    <source>
        <dbReference type="Proteomes" id="UP001500902"/>
    </source>
</evidence>
<dbReference type="SUPFAM" id="SSF51735">
    <property type="entry name" value="NAD(P)-binding Rossmann-fold domains"/>
    <property type="match status" value="1"/>
</dbReference>
<dbReference type="PANTHER" id="PTHR43162:SF1">
    <property type="entry name" value="PRESTALK A DIFFERENTIATION PROTEIN A"/>
    <property type="match status" value="1"/>
</dbReference>
<protein>
    <recommendedName>
        <fullName evidence="2">NmrA-like domain-containing protein</fullName>
    </recommendedName>
</protein>
<evidence type="ECO:0000259" key="2">
    <source>
        <dbReference type="Pfam" id="PF05368"/>
    </source>
</evidence>
<accession>A0ABP7DXI6</accession>
<dbReference type="Gene3D" id="3.40.50.720">
    <property type="entry name" value="NAD(P)-binding Rossmann-like Domain"/>
    <property type="match status" value="1"/>
</dbReference>
<reference evidence="4" key="1">
    <citation type="journal article" date="2019" name="Int. J. Syst. Evol. Microbiol.">
        <title>The Global Catalogue of Microorganisms (GCM) 10K type strain sequencing project: providing services to taxonomists for standard genome sequencing and annotation.</title>
        <authorList>
            <consortium name="The Broad Institute Genomics Platform"/>
            <consortium name="The Broad Institute Genome Sequencing Center for Infectious Disease"/>
            <person name="Wu L."/>
            <person name="Ma J."/>
        </authorList>
    </citation>
    <scope>NUCLEOTIDE SEQUENCE [LARGE SCALE GENOMIC DNA]</scope>
    <source>
        <strain evidence="4">JCM 16904</strain>
    </source>
</reference>
<comment type="caution">
    <text evidence="3">The sequence shown here is derived from an EMBL/GenBank/DDBJ whole genome shotgun (WGS) entry which is preliminary data.</text>
</comment>
<dbReference type="Pfam" id="PF05368">
    <property type="entry name" value="NmrA"/>
    <property type="match status" value="1"/>
</dbReference>
<organism evidence="3 4">
    <name type="scientific">Nonomuraea antimicrobica</name>
    <dbReference type="NCBI Taxonomy" id="561173"/>
    <lineage>
        <taxon>Bacteria</taxon>
        <taxon>Bacillati</taxon>
        <taxon>Actinomycetota</taxon>
        <taxon>Actinomycetes</taxon>
        <taxon>Streptosporangiales</taxon>
        <taxon>Streptosporangiaceae</taxon>
        <taxon>Nonomuraea</taxon>
    </lineage>
</organism>
<dbReference type="InterPro" id="IPR036291">
    <property type="entry name" value="NAD(P)-bd_dom_sf"/>
</dbReference>